<keyword evidence="1" id="KW-1133">Transmembrane helix</keyword>
<protein>
    <submittedName>
        <fullName evidence="3">Anoctamin</fullName>
    </submittedName>
</protein>
<accession>A0A1I7WAU0</accession>
<feature type="transmembrane region" description="Helical" evidence="1">
    <location>
        <begin position="329"/>
        <end position="346"/>
    </location>
</feature>
<dbReference type="Proteomes" id="UP000095283">
    <property type="component" value="Unplaced"/>
</dbReference>
<reference evidence="3" key="1">
    <citation type="submission" date="2016-11" db="UniProtKB">
        <authorList>
            <consortium name="WormBaseParasite"/>
        </authorList>
    </citation>
    <scope>IDENTIFICATION</scope>
</reference>
<keyword evidence="1" id="KW-0472">Membrane</keyword>
<feature type="transmembrane region" description="Helical" evidence="1">
    <location>
        <begin position="61"/>
        <end position="82"/>
    </location>
</feature>
<organism evidence="2 3">
    <name type="scientific">Heterorhabditis bacteriophora</name>
    <name type="common">Entomopathogenic nematode worm</name>
    <dbReference type="NCBI Taxonomy" id="37862"/>
    <lineage>
        <taxon>Eukaryota</taxon>
        <taxon>Metazoa</taxon>
        <taxon>Ecdysozoa</taxon>
        <taxon>Nematoda</taxon>
        <taxon>Chromadorea</taxon>
        <taxon>Rhabditida</taxon>
        <taxon>Rhabditina</taxon>
        <taxon>Rhabditomorpha</taxon>
        <taxon>Strongyloidea</taxon>
        <taxon>Heterorhabditidae</taxon>
        <taxon>Heterorhabditis</taxon>
    </lineage>
</organism>
<name>A0A1I7WAU0_HETBA</name>
<dbReference type="WBParaSite" id="Hba_01806">
    <property type="protein sequence ID" value="Hba_01806"/>
    <property type="gene ID" value="Hba_01806"/>
</dbReference>
<evidence type="ECO:0000313" key="3">
    <source>
        <dbReference type="WBParaSite" id="Hba_01806"/>
    </source>
</evidence>
<keyword evidence="2" id="KW-1185">Reference proteome</keyword>
<sequence length="348" mass="41247">MKVLRLLAFFRISKFLDIIQYLWYRGIVSPVGRFLWLVIDLRVYMLIIYFFYLFSFFLHSFLLNMFCFMENWLVFFILFLSLDWRWRRQSATGRCDFSAVKYVSSTTLWVFFSSIKHLADAKLIHLYDTHLTLGLLRSLLLTGNIEIDAKCSACSFDRCLEYCFAKMLAPKSENCARGFPSIFCTYVFSDNFTFKFSAYLSSRYKMIFSELMRKFFSRNSLEDCNLNEEDVLHKFLNVTQPNCLSFFGVKMVHLWTASHYSGFPSLHYHFILNPHEHFQYHLVYCGVYYVVVQSDINILIAINYVMIGSALSQTYHPYKSARFSVREQDLFIIVIYICYLLNKGLITQ</sequence>
<keyword evidence="1" id="KW-0812">Transmembrane</keyword>
<evidence type="ECO:0000256" key="1">
    <source>
        <dbReference type="SAM" id="Phobius"/>
    </source>
</evidence>
<evidence type="ECO:0000313" key="2">
    <source>
        <dbReference type="Proteomes" id="UP000095283"/>
    </source>
</evidence>
<dbReference type="AlphaFoldDB" id="A0A1I7WAU0"/>
<proteinExistence type="predicted"/>
<feature type="transmembrane region" description="Helical" evidence="1">
    <location>
        <begin position="35"/>
        <end position="55"/>
    </location>
</feature>